<dbReference type="InterPro" id="IPR051676">
    <property type="entry name" value="UPF0053_domain"/>
</dbReference>
<dbReference type="EMBL" id="JZXN01000016">
    <property type="protein sequence ID" value="KKB26810.1"/>
    <property type="molecule type" value="Genomic_DNA"/>
</dbReference>
<protein>
    <recommendedName>
        <fullName evidence="2">CBS domain-containing protein</fullName>
    </recommendedName>
</protein>
<dbReference type="PROSITE" id="PS51371">
    <property type="entry name" value="CBS"/>
    <property type="match status" value="1"/>
</dbReference>
<evidence type="ECO:0000313" key="3">
    <source>
        <dbReference type="EMBL" id="KKB26810.1"/>
    </source>
</evidence>
<dbReference type="PANTHER" id="PTHR43099">
    <property type="entry name" value="UPF0053 PROTEIN YRKA"/>
    <property type="match status" value="1"/>
</dbReference>
<dbReference type="Pfam" id="PF00571">
    <property type="entry name" value="CBS"/>
    <property type="match status" value="1"/>
</dbReference>
<proteinExistence type="predicted"/>
<dbReference type="RefSeq" id="WP_236681792.1">
    <property type="nucleotide sequence ID" value="NZ_JZXN01000016.1"/>
</dbReference>
<keyword evidence="1" id="KW-0129">CBS domain</keyword>
<sequence>MKDIFHLQRGKISNFIKTVPTISSNISLSKALEILRLNKAQMAFVSENNSSTKILGIITIEDILEEIVGEIYDEYDQDEWKDILEVSLELYHINSNVKISQIIRKIGIELDIREDEKNLSLKDFLVKRTGKKISKNLNYSLNDITFFHPKKNPKNDTWTIELSLGNNADFRNRTIEETIIHDMSSRI</sequence>
<name>A0A0F5H0Z8_9BACT</name>
<dbReference type="InterPro" id="IPR046342">
    <property type="entry name" value="CBS_dom_sf"/>
</dbReference>
<organism evidence="3 4">
    <name type="scientific">Mycoplasmopsis meleagridis ATCC 25294</name>
    <dbReference type="NCBI Taxonomy" id="1264554"/>
    <lineage>
        <taxon>Bacteria</taxon>
        <taxon>Bacillati</taxon>
        <taxon>Mycoplasmatota</taxon>
        <taxon>Mycoplasmoidales</taxon>
        <taxon>Metamycoplasmataceae</taxon>
        <taxon>Mycoplasmopsis</taxon>
    </lineage>
</organism>
<dbReference type="Gene3D" id="3.90.1280.20">
    <property type="match status" value="1"/>
</dbReference>
<dbReference type="AlphaFoldDB" id="A0A0F5H0Z8"/>
<dbReference type="SUPFAM" id="SSF54631">
    <property type="entry name" value="CBS-domain pair"/>
    <property type="match status" value="1"/>
</dbReference>
<dbReference type="Proteomes" id="UP000033750">
    <property type="component" value="Unassembled WGS sequence"/>
</dbReference>
<dbReference type="PATRIC" id="fig|1264554.4.peg.434"/>
<feature type="domain" description="CBS" evidence="2">
    <location>
        <begin position="15"/>
        <end position="74"/>
    </location>
</feature>
<dbReference type="InterPro" id="IPR000644">
    <property type="entry name" value="CBS_dom"/>
</dbReference>
<keyword evidence="4" id="KW-1185">Reference proteome</keyword>
<dbReference type="PANTHER" id="PTHR43099:SF5">
    <property type="entry name" value="HLYC_CORC FAMILY TRANSPORTER"/>
    <property type="match status" value="1"/>
</dbReference>
<gene>
    <name evidence="3" type="ORF">MMELEA_04900</name>
</gene>
<evidence type="ECO:0000259" key="2">
    <source>
        <dbReference type="PROSITE" id="PS51371"/>
    </source>
</evidence>
<accession>A0A0F5H0Z8</accession>
<reference evidence="3 4" key="1">
    <citation type="submission" date="2015-03" db="EMBL/GenBank/DDBJ databases">
        <title>Genome sequence of Mycoplasma meleagridis strain ATCC 25294.</title>
        <authorList>
            <person name="Yacoub E."/>
            <person name="Blanchard A."/>
            <person name="Sirand-Pugnet P."/>
            <person name="Mardassi B.B.A."/>
        </authorList>
    </citation>
    <scope>NUCLEOTIDE SEQUENCE [LARGE SCALE GENOMIC DNA]</scope>
    <source>
        <strain evidence="3 4">ATCC 25294</strain>
    </source>
</reference>
<evidence type="ECO:0000256" key="1">
    <source>
        <dbReference type="PROSITE-ProRule" id="PRU00703"/>
    </source>
</evidence>
<comment type="caution">
    <text evidence="3">The sequence shown here is derived from an EMBL/GenBank/DDBJ whole genome shotgun (WGS) entry which is preliminary data.</text>
</comment>
<evidence type="ECO:0000313" key="4">
    <source>
        <dbReference type="Proteomes" id="UP000033750"/>
    </source>
</evidence>